<evidence type="ECO:0000256" key="1">
    <source>
        <dbReference type="SAM" id="MobiDB-lite"/>
    </source>
</evidence>
<sequence length="54" mass="5953">GKDQAKGSVGPIRGFDGSPHPDRFERWNAGRAPQLLSRCRAPGDRACFWQGSRV</sequence>
<gene>
    <name evidence="2" type="ORF">AVDCRST_MAG87-197</name>
</gene>
<feature type="region of interest" description="Disordered" evidence="1">
    <location>
        <begin position="1"/>
        <end position="26"/>
    </location>
</feature>
<evidence type="ECO:0000313" key="2">
    <source>
        <dbReference type="EMBL" id="CAA9542491.1"/>
    </source>
</evidence>
<organism evidence="2">
    <name type="scientific">uncultured Thermomicrobiales bacterium</name>
    <dbReference type="NCBI Taxonomy" id="1645740"/>
    <lineage>
        <taxon>Bacteria</taxon>
        <taxon>Pseudomonadati</taxon>
        <taxon>Thermomicrobiota</taxon>
        <taxon>Thermomicrobia</taxon>
        <taxon>Thermomicrobiales</taxon>
        <taxon>environmental samples</taxon>
    </lineage>
</organism>
<dbReference type="AlphaFoldDB" id="A0A6J4U6L7"/>
<feature type="non-terminal residue" evidence="2">
    <location>
        <position position="54"/>
    </location>
</feature>
<feature type="non-terminal residue" evidence="2">
    <location>
        <position position="1"/>
    </location>
</feature>
<reference evidence="2" key="1">
    <citation type="submission" date="2020-02" db="EMBL/GenBank/DDBJ databases">
        <authorList>
            <person name="Meier V. D."/>
        </authorList>
    </citation>
    <scope>NUCLEOTIDE SEQUENCE</scope>
    <source>
        <strain evidence="2">AVDCRST_MAG87</strain>
    </source>
</reference>
<name>A0A6J4U6L7_9BACT</name>
<accession>A0A6J4U6L7</accession>
<protein>
    <submittedName>
        <fullName evidence="2">Uncharacterized protein</fullName>
    </submittedName>
</protein>
<dbReference type="EMBL" id="CADCWJ010000054">
    <property type="protein sequence ID" value="CAA9542491.1"/>
    <property type="molecule type" value="Genomic_DNA"/>
</dbReference>
<proteinExistence type="predicted"/>